<evidence type="ECO:0000313" key="4">
    <source>
        <dbReference type="Proteomes" id="UP001056937"/>
    </source>
</evidence>
<dbReference type="Pfam" id="PF01042">
    <property type="entry name" value="Ribonuc_L-PSP"/>
    <property type="match status" value="1"/>
</dbReference>
<dbReference type="PROSITE" id="PS01094">
    <property type="entry name" value="UPF0076"/>
    <property type="match status" value="1"/>
</dbReference>
<dbReference type="EMBL" id="CP084930">
    <property type="protein sequence ID" value="USI73861.1"/>
    <property type="molecule type" value="Genomic_DNA"/>
</dbReference>
<organism evidence="3 4">
    <name type="scientific">Sphingomonas morindae</name>
    <dbReference type="NCBI Taxonomy" id="1541170"/>
    <lineage>
        <taxon>Bacteria</taxon>
        <taxon>Pseudomonadati</taxon>
        <taxon>Pseudomonadota</taxon>
        <taxon>Alphaproteobacteria</taxon>
        <taxon>Sphingomonadales</taxon>
        <taxon>Sphingomonadaceae</taxon>
        <taxon>Sphingomonas</taxon>
    </lineage>
</organism>
<feature type="chain" id="PRO_5046288969" evidence="2">
    <location>
        <begin position="25"/>
        <end position="164"/>
    </location>
</feature>
<protein>
    <submittedName>
        <fullName evidence="3">RidA family protein</fullName>
    </submittedName>
</protein>
<sequence>MSRAVRGMMLAITMAAAIPAGAGAAEVTRRYTGSFPIAASVRAPAGSDIVWVSGALASPPDPAHPDQLGNTEQQTLSVLTKLADSLKAEGLGLGDVTMMRVYMVGDPALGGKMDFKGMMASYSKFFGTAAQPNKPARVAMQVAALVTPGALVEIEVQAARPPSR</sequence>
<dbReference type="PANTHER" id="PTHR11803">
    <property type="entry name" value="2-IMINOBUTANOATE/2-IMINOPROPANOATE DEAMINASE RIDA"/>
    <property type="match status" value="1"/>
</dbReference>
<dbReference type="RefSeq" id="WP_252167667.1">
    <property type="nucleotide sequence ID" value="NZ_CP084930.1"/>
</dbReference>
<keyword evidence="2" id="KW-0732">Signal</keyword>
<dbReference type="Gene3D" id="3.30.1330.40">
    <property type="entry name" value="RutC-like"/>
    <property type="match status" value="1"/>
</dbReference>
<reference evidence="3" key="1">
    <citation type="journal article" date="2022" name="Toxins">
        <title>Genomic Analysis of Sphingopyxis sp. USTB-05 for Biodegrading Cyanobacterial Hepatotoxins.</title>
        <authorList>
            <person name="Liu C."/>
            <person name="Xu Q."/>
            <person name="Zhao Z."/>
            <person name="Zhang H."/>
            <person name="Liu X."/>
            <person name="Yin C."/>
            <person name="Liu Y."/>
            <person name="Yan H."/>
        </authorList>
    </citation>
    <scope>NUCLEOTIDE SEQUENCE</scope>
    <source>
        <strain evidence="3">NBD5</strain>
    </source>
</reference>
<accession>A0ABY4XA64</accession>
<evidence type="ECO:0000256" key="2">
    <source>
        <dbReference type="SAM" id="SignalP"/>
    </source>
</evidence>
<dbReference type="InterPro" id="IPR019897">
    <property type="entry name" value="RidA_CS"/>
</dbReference>
<dbReference type="SUPFAM" id="SSF55298">
    <property type="entry name" value="YjgF-like"/>
    <property type="match status" value="1"/>
</dbReference>
<evidence type="ECO:0000256" key="1">
    <source>
        <dbReference type="ARBA" id="ARBA00010552"/>
    </source>
</evidence>
<dbReference type="CDD" id="cd06151">
    <property type="entry name" value="YjgF_YER057c_UK114_like_3"/>
    <property type="match status" value="1"/>
</dbReference>
<dbReference type="PANTHER" id="PTHR11803:SF59">
    <property type="entry name" value="ENDORIBONUCLEASE"/>
    <property type="match status" value="1"/>
</dbReference>
<dbReference type="Proteomes" id="UP001056937">
    <property type="component" value="Chromosome 1"/>
</dbReference>
<keyword evidence="4" id="KW-1185">Reference proteome</keyword>
<feature type="signal peptide" evidence="2">
    <location>
        <begin position="1"/>
        <end position="24"/>
    </location>
</feature>
<dbReference type="InterPro" id="IPR006175">
    <property type="entry name" value="YjgF/YER057c/UK114"/>
</dbReference>
<proteinExistence type="inferred from homology"/>
<gene>
    <name evidence="3" type="ORF">LHA26_05170</name>
</gene>
<dbReference type="InterPro" id="IPR035959">
    <property type="entry name" value="RutC-like_sf"/>
</dbReference>
<evidence type="ECO:0000313" key="3">
    <source>
        <dbReference type="EMBL" id="USI73861.1"/>
    </source>
</evidence>
<name>A0ABY4XA64_9SPHN</name>
<comment type="similarity">
    <text evidence="1">Belongs to the RutC family.</text>
</comment>